<dbReference type="RefSeq" id="WP_283712417.1">
    <property type="nucleotide sequence ID" value="NZ_JASJEW010000001.1"/>
</dbReference>
<keyword evidence="5 8" id="KW-0378">Hydrolase</keyword>
<evidence type="ECO:0000313" key="10">
    <source>
        <dbReference type="EMBL" id="MDJ1128777.1"/>
    </source>
</evidence>
<evidence type="ECO:0000313" key="11">
    <source>
        <dbReference type="Proteomes" id="UP001431693"/>
    </source>
</evidence>
<dbReference type="InterPro" id="IPR016195">
    <property type="entry name" value="Pol/histidinol_Pase-like"/>
</dbReference>
<evidence type="ECO:0000256" key="1">
    <source>
        <dbReference type="ARBA" id="ARBA00004970"/>
    </source>
</evidence>
<dbReference type="EC" id="3.1.3.15" evidence="3 8"/>
<comment type="catalytic activity">
    <reaction evidence="7 8">
        <text>L-histidinol phosphate + H2O = L-histidinol + phosphate</text>
        <dbReference type="Rhea" id="RHEA:14465"/>
        <dbReference type="ChEBI" id="CHEBI:15377"/>
        <dbReference type="ChEBI" id="CHEBI:43474"/>
        <dbReference type="ChEBI" id="CHEBI:57699"/>
        <dbReference type="ChEBI" id="CHEBI:57980"/>
        <dbReference type="EC" id="3.1.3.15"/>
    </reaction>
</comment>
<comment type="pathway">
    <text evidence="1 8">Amino-acid biosynthesis; L-histidine biosynthesis; L-histidine from 5-phospho-alpha-D-ribose 1-diphosphate: step 8/9.</text>
</comment>
<dbReference type="SMART" id="SM00481">
    <property type="entry name" value="POLIIIAc"/>
    <property type="match status" value="1"/>
</dbReference>
<accession>A0ABT6ZI96</accession>
<dbReference type="PANTHER" id="PTHR21039">
    <property type="entry name" value="HISTIDINOL PHOSPHATASE-RELATED"/>
    <property type="match status" value="1"/>
</dbReference>
<feature type="domain" description="Polymerase/histidinol phosphatase N-terminal" evidence="9">
    <location>
        <begin position="5"/>
        <end position="88"/>
    </location>
</feature>
<evidence type="ECO:0000256" key="7">
    <source>
        <dbReference type="ARBA" id="ARBA00049158"/>
    </source>
</evidence>
<sequence>MAFLADGHTHTRFSDGVASPCEMVAAAERAGLVALTLTDHLTLPASMDAPGECSVLERDREAWRSECLDAAEGSRVSVAFGAECDWYPGCEENVTRWAEGCAVRLGSVHWVLDGWIDDPGDRHVWEDNGPDGVWRAYVDAWCRACESSADFDVMAHPDLPFRFRNEGLAPTIDLHPLFSQMAACARDTSRRVEVSTAGLRKSVGDFYPCRPLLEAFGRAGVSVAFGSDAHRPEDVGTDLSRAHAYARTCGYTEQDMFLDGEWVTRPL</sequence>
<dbReference type="Proteomes" id="UP001431693">
    <property type="component" value="Unassembled WGS sequence"/>
</dbReference>
<dbReference type="EMBL" id="JASJEX010000001">
    <property type="protein sequence ID" value="MDJ1128777.1"/>
    <property type="molecule type" value="Genomic_DNA"/>
</dbReference>
<keyword evidence="4 8" id="KW-0028">Amino-acid biosynthesis</keyword>
<reference evidence="10" key="1">
    <citation type="submission" date="2023-05" db="EMBL/GenBank/DDBJ databases">
        <title>[olsenella] sp. nov., isolated from a pig farm feces dump.</title>
        <authorList>
            <person name="Chang Y.-H."/>
        </authorList>
    </citation>
    <scope>NUCLEOTIDE SEQUENCE</scope>
    <source>
        <strain evidence="10">YH-ols2217</strain>
    </source>
</reference>
<evidence type="ECO:0000256" key="3">
    <source>
        <dbReference type="ARBA" id="ARBA00013085"/>
    </source>
</evidence>
<evidence type="ECO:0000256" key="8">
    <source>
        <dbReference type="RuleBase" id="RU366003"/>
    </source>
</evidence>
<evidence type="ECO:0000256" key="5">
    <source>
        <dbReference type="ARBA" id="ARBA00022801"/>
    </source>
</evidence>
<protein>
    <recommendedName>
        <fullName evidence="3 8">Histidinol-phosphatase</fullName>
        <shortName evidence="8">HolPase</shortName>
        <ecNumber evidence="3 8">3.1.3.15</ecNumber>
    </recommendedName>
</protein>
<dbReference type="SUPFAM" id="SSF89550">
    <property type="entry name" value="PHP domain-like"/>
    <property type="match status" value="1"/>
</dbReference>
<dbReference type="PANTHER" id="PTHR21039:SF0">
    <property type="entry name" value="HISTIDINOL-PHOSPHATASE"/>
    <property type="match status" value="1"/>
</dbReference>
<gene>
    <name evidence="10" type="ORF">QJ043_01570</name>
</gene>
<comment type="caution">
    <text evidence="10">The sequence shown here is derived from an EMBL/GenBank/DDBJ whole genome shotgun (WGS) entry which is preliminary data.</text>
</comment>
<dbReference type="InterPro" id="IPR010140">
    <property type="entry name" value="Histidinol_P_phosphatase_HisJ"/>
</dbReference>
<dbReference type="InterPro" id="IPR004013">
    <property type="entry name" value="PHP_dom"/>
</dbReference>
<dbReference type="InterPro" id="IPR003141">
    <property type="entry name" value="Pol/His_phosphatase_N"/>
</dbReference>
<evidence type="ECO:0000256" key="4">
    <source>
        <dbReference type="ARBA" id="ARBA00022605"/>
    </source>
</evidence>
<organism evidence="10 11">
    <name type="scientific">Kribbibacterium absianum</name>
    <dbReference type="NCBI Taxonomy" id="3044210"/>
    <lineage>
        <taxon>Bacteria</taxon>
        <taxon>Bacillati</taxon>
        <taxon>Actinomycetota</taxon>
        <taxon>Coriobacteriia</taxon>
        <taxon>Coriobacteriales</taxon>
        <taxon>Kribbibacteriaceae</taxon>
        <taxon>Kribbibacterium</taxon>
    </lineage>
</organism>
<comment type="similarity">
    <text evidence="2 8">Belongs to the PHP hydrolase family. HisK subfamily.</text>
</comment>
<dbReference type="Gene3D" id="3.20.20.140">
    <property type="entry name" value="Metal-dependent hydrolases"/>
    <property type="match status" value="1"/>
</dbReference>
<evidence type="ECO:0000259" key="9">
    <source>
        <dbReference type="SMART" id="SM00481"/>
    </source>
</evidence>
<evidence type="ECO:0000256" key="6">
    <source>
        <dbReference type="ARBA" id="ARBA00023102"/>
    </source>
</evidence>
<proteinExistence type="inferred from homology"/>
<keyword evidence="6 8" id="KW-0368">Histidine biosynthesis</keyword>
<keyword evidence="11" id="KW-1185">Reference proteome</keyword>
<name>A0ABT6ZI96_9ACTN</name>
<dbReference type="Pfam" id="PF02811">
    <property type="entry name" value="PHP"/>
    <property type="match status" value="1"/>
</dbReference>
<evidence type="ECO:0000256" key="2">
    <source>
        <dbReference type="ARBA" id="ARBA00009152"/>
    </source>
</evidence>